<evidence type="ECO:0000313" key="1">
    <source>
        <dbReference type="EMBL" id="KIZ06123.1"/>
    </source>
</evidence>
<dbReference type="KEGG" id="mng:MNEG_1827"/>
<protein>
    <submittedName>
        <fullName evidence="1">SH3 domain-containing protein</fullName>
    </submittedName>
</protein>
<keyword evidence="2" id="KW-1185">Reference proteome</keyword>
<name>A0A0D2K780_9CHLO</name>
<dbReference type="Proteomes" id="UP000054498">
    <property type="component" value="Unassembled WGS sequence"/>
</dbReference>
<dbReference type="STRING" id="145388.A0A0D2K780"/>
<dbReference type="GeneID" id="25734705"/>
<dbReference type="GO" id="GO:0035091">
    <property type="term" value="F:phosphatidylinositol binding"/>
    <property type="evidence" value="ECO:0007669"/>
    <property type="project" value="TreeGrafter"/>
</dbReference>
<dbReference type="AlphaFoldDB" id="A0A0D2K780"/>
<organism evidence="1 2">
    <name type="scientific">Monoraphidium neglectum</name>
    <dbReference type="NCBI Taxonomy" id="145388"/>
    <lineage>
        <taxon>Eukaryota</taxon>
        <taxon>Viridiplantae</taxon>
        <taxon>Chlorophyta</taxon>
        <taxon>core chlorophytes</taxon>
        <taxon>Chlorophyceae</taxon>
        <taxon>CS clade</taxon>
        <taxon>Sphaeropleales</taxon>
        <taxon>Selenastraceae</taxon>
        <taxon>Monoraphidium</taxon>
    </lineage>
</organism>
<dbReference type="EMBL" id="KK100411">
    <property type="protein sequence ID" value="KIZ06123.1"/>
    <property type="molecule type" value="Genomic_DNA"/>
</dbReference>
<accession>A0A0D2K780</accession>
<evidence type="ECO:0000313" key="2">
    <source>
        <dbReference type="Proteomes" id="UP000054498"/>
    </source>
</evidence>
<gene>
    <name evidence="1" type="ORF">MNEG_1827</name>
</gene>
<reference evidence="1 2" key="1">
    <citation type="journal article" date="2013" name="BMC Genomics">
        <title>Reconstruction of the lipid metabolism for the microalga Monoraphidium neglectum from its genome sequence reveals characteristics suitable for biofuel production.</title>
        <authorList>
            <person name="Bogen C."/>
            <person name="Al-Dilaimi A."/>
            <person name="Albersmeier A."/>
            <person name="Wichmann J."/>
            <person name="Grundmann M."/>
            <person name="Rupp O."/>
            <person name="Lauersen K.J."/>
            <person name="Blifernez-Klassen O."/>
            <person name="Kalinowski J."/>
            <person name="Goesmann A."/>
            <person name="Mussgnug J.H."/>
            <person name="Kruse O."/>
        </authorList>
    </citation>
    <scope>NUCLEOTIDE SEQUENCE [LARGE SCALE GENOMIC DNA]</scope>
    <source>
        <strain evidence="1 2">SAG 48.87</strain>
    </source>
</reference>
<proteinExistence type="predicted"/>
<dbReference type="RefSeq" id="XP_013905142.1">
    <property type="nucleotide sequence ID" value="XM_014049688.1"/>
</dbReference>
<dbReference type="InterPro" id="IPR051702">
    <property type="entry name" value="SH3_domain_YSC84-like"/>
</dbReference>
<dbReference type="OrthoDB" id="443981at2759"/>
<dbReference type="PANTHER" id="PTHR15629:SF2">
    <property type="entry name" value="SH3 DOMAIN-CONTAINING YSC84-LIKE PROTEIN 1"/>
    <property type="match status" value="1"/>
</dbReference>
<dbReference type="PANTHER" id="PTHR15629">
    <property type="entry name" value="SH3YL1 PROTEIN"/>
    <property type="match status" value="1"/>
</dbReference>
<sequence>MCSSLLQPLQPYLTGTLSRWLNFPVSGSLEDDAYKATNILRTFMAASRLEPERQLPASVLRGARGLALMSVLRVGAGWSATVGTGLVVSRQLDGSWSPPCAAACYGVGWGAQIGGESPFEHPHR</sequence>